<dbReference type="InterPro" id="IPR039420">
    <property type="entry name" value="WalR-like"/>
</dbReference>
<evidence type="ECO:0000256" key="5">
    <source>
        <dbReference type="PROSITE-ProRule" id="PRU00169"/>
    </source>
</evidence>
<dbReference type="Pfam" id="PF00196">
    <property type="entry name" value="GerE"/>
    <property type="match status" value="1"/>
</dbReference>
<evidence type="ECO:0000259" key="6">
    <source>
        <dbReference type="PROSITE" id="PS50043"/>
    </source>
</evidence>
<dbReference type="PROSITE" id="PS00622">
    <property type="entry name" value="HTH_LUXR_1"/>
    <property type="match status" value="1"/>
</dbReference>
<dbReference type="InterPro" id="IPR001789">
    <property type="entry name" value="Sig_transdc_resp-reg_receiver"/>
</dbReference>
<dbReference type="PROSITE" id="PS50043">
    <property type="entry name" value="HTH_LUXR_2"/>
    <property type="match status" value="1"/>
</dbReference>
<dbReference type="SUPFAM" id="SSF46894">
    <property type="entry name" value="C-terminal effector domain of the bipartite response regulators"/>
    <property type="match status" value="1"/>
</dbReference>
<dbReference type="CDD" id="cd06170">
    <property type="entry name" value="LuxR_C_like"/>
    <property type="match status" value="1"/>
</dbReference>
<dbReference type="SMART" id="SM00448">
    <property type="entry name" value="REC"/>
    <property type="match status" value="1"/>
</dbReference>
<accession>A0ABU8NLM8</accession>
<dbReference type="InterPro" id="IPR011006">
    <property type="entry name" value="CheY-like_superfamily"/>
</dbReference>
<name>A0ABU8NLM8_9SPHI</name>
<dbReference type="SUPFAM" id="SSF52172">
    <property type="entry name" value="CheY-like"/>
    <property type="match status" value="1"/>
</dbReference>
<evidence type="ECO:0000256" key="3">
    <source>
        <dbReference type="ARBA" id="ARBA00023125"/>
    </source>
</evidence>
<dbReference type="Proteomes" id="UP001378956">
    <property type="component" value="Unassembled WGS sequence"/>
</dbReference>
<dbReference type="PRINTS" id="PR00038">
    <property type="entry name" value="HTHLUXR"/>
</dbReference>
<sequence>MSQHKNTIVIVDDHPIVIEGLIRLLSKKPEYEIIGGFTRGEEFISFLKIATVKIVLLDIMLPDINGMDLCKTIKTISPDTVVLAFSNYQERSVILQMLANGASGYLLKESSIEEIVICINEALNGQITFSNIVKEIISRPQLKESQDFAKLTVREKEILKLIADGKTTNDIAEMLFLSKFTVENHRKNLLQKLKAKNVADLIRHATLQNLI</sequence>
<dbReference type="InterPro" id="IPR016032">
    <property type="entry name" value="Sig_transdc_resp-reg_C-effctor"/>
</dbReference>
<keyword evidence="2" id="KW-0805">Transcription regulation</keyword>
<dbReference type="EMBL" id="JBBEUB010000003">
    <property type="protein sequence ID" value="MEJ2903097.1"/>
    <property type="molecule type" value="Genomic_DNA"/>
</dbReference>
<dbReference type="RefSeq" id="WP_288878789.1">
    <property type="nucleotide sequence ID" value="NZ_CBFGNQ010000016.1"/>
</dbReference>
<comment type="caution">
    <text evidence="8">The sequence shown here is derived from an EMBL/GenBank/DDBJ whole genome shotgun (WGS) entry which is preliminary data.</text>
</comment>
<organism evidence="8 9">
    <name type="scientific">Pedobacter panaciterrae</name>
    <dbReference type="NCBI Taxonomy" id="363849"/>
    <lineage>
        <taxon>Bacteria</taxon>
        <taxon>Pseudomonadati</taxon>
        <taxon>Bacteroidota</taxon>
        <taxon>Sphingobacteriia</taxon>
        <taxon>Sphingobacteriales</taxon>
        <taxon>Sphingobacteriaceae</taxon>
        <taxon>Pedobacter</taxon>
    </lineage>
</organism>
<dbReference type="Gene3D" id="3.40.50.2300">
    <property type="match status" value="1"/>
</dbReference>
<keyword evidence="3" id="KW-0238">DNA-binding</keyword>
<keyword evidence="9" id="KW-1185">Reference proteome</keyword>
<evidence type="ECO:0000313" key="8">
    <source>
        <dbReference type="EMBL" id="MEJ2903097.1"/>
    </source>
</evidence>
<evidence type="ECO:0000256" key="1">
    <source>
        <dbReference type="ARBA" id="ARBA00022553"/>
    </source>
</evidence>
<evidence type="ECO:0000313" key="9">
    <source>
        <dbReference type="Proteomes" id="UP001378956"/>
    </source>
</evidence>
<dbReference type="PANTHER" id="PTHR43214">
    <property type="entry name" value="TWO-COMPONENT RESPONSE REGULATOR"/>
    <property type="match status" value="1"/>
</dbReference>
<feature type="domain" description="HTH luxR-type" evidence="6">
    <location>
        <begin position="144"/>
        <end position="209"/>
    </location>
</feature>
<evidence type="ECO:0000259" key="7">
    <source>
        <dbReference type="PROSITE" id="PS50110"/>
    </source>
</evidence>
<gene>
    <name evidence="8" type="ORF">WAE58_11705</name>
</gene>
<evidence type="ECO:0000256" key="2">
    <source>
        <dbReference type="ARBA" id="ARBA00023015"/>
    </source>
</evidence>
<feature type="domain" description="Response regulatory" evidence="7">
    <location>
        <begin position="7"/>
        <end position="123"/>
    </location>
</feature>
<keyword evidence="1 5" id="KW-0597">Phosphoprotein</keyword>
<protein>
    <submittedName>
        <fullName evidence="8">Response regulator transcription factor</fullName>
    </submittedName>
</protein>
<reference evidence="8 9" key="1">
    <citation type="submission" date="2024-03" db="EMBL/GenBank/DDBJ databases">
        <title>Sequence of Lycoming College Course Isolates.</title>
        <authorList>
            <person name="Plotts O."/>
            <person name="Newman J."/>
        </authorList>
    </citation>
    <scope>NUCLEOTIDE SEQUENCE [LARGE SCALE GENOMIC DNA]</scope>
    <source>
        <strain evidence="8 9">CJB-3</strain>
    </source>
</reference>
<dbReference type="PROSITE" id="PS50110">
    <property type="entry name" value="RESPONSE_REGULATORY"/>
    <property type="match status" value="1"/>
</dbReference>
<dbReference type="CDD" id="cd17535">
    <property type="entry name" value="REC_NarL-like"/>
    <property type="match status" value="1"/>
</dbReference>
<dbReference type="SMART" id="SM00421">
    <property type="entry name" value="HTH_LUXR"/>
    <property type="match status" value="1"/>
</dbReference>
<evidence type="ECO:0000256" key="4">
    <source>
        <dbReference type="ARBA" id="ARBA00023163"/>
    </source>
</evidence>
<dbReference type="InterPro" id="IPR058245">
    <property type="entry name" value="NreC/VraR/RcsB-like_REC"/>
</dbReference>
<proteinExistence type="predicted"/>
<feature type="modified residue" description="4-aspartylphosphate" evidence="5">
    <location>
        <position position="58"/>
    </location>
</feature>
<dbReference type="PANTHER" id="PTHR43214:SF41">
    <property type="entry name" value="NITRATE_NITRITE RESPONSE REGULATOR PROTEIN NARP"/>
    <property type="match status" value="1"/>
</dbReference>
<dbReference type="InterPro" id="IPR000792">
    <property type="entry name" value="Tscrpt_reg_LuxR_C"/>
</dbReference>
<dbReference type="Pfam" id="PF00072">
    <property type="entry name" value="Response_reg"/>
    <property type="match status" value="1"/>
</dbReference>
<keyword evidence="4" id="KW-0804">Transcription</keyword>